<accession>A0A3M2JDL3</accession>
<name>A0A3M2JDL3_9CELL</name>
<keyword evidence="4 6" id="KW-1133">Transmembrane helix</keyword>
<evidence type="ECO:0000259" key="7">
    <source>
        <dbReference type="Pfam" id="PF02687"/>
    </source>
</evidence>
<reference evidence="8 9" key="1">
    <citation type="submission" date="2018-10" db="EMBL/GenBank/DDBJ databases">
        <title>Isolation, diversity and antifungal activity of actinobacteria from wheat.</title>
        <authorList>
            <person name="Han C."/>
        </authorList>
    </citation>
    <scope>NUCLEOTIDE SEQUENCE [LARGE SCALE GENOMIC DNA]</scope>
    <source>
        <strain evidence="8 9">NEAU-YY56</strain>
    </source>
</reference>
<gene>
    <name evidence="8" type="ORF">EBM89_09295</name>
</gene>
<feature type="transmembrane region" description="Helical" evidence="6">
    <location>
        <begin position="295"/>
        <end position="315"/>
    </location>
</feature>
<dbReference type="AlphaFoldDB" id="A0A3M2JDL3"/>
<feature type="transmembrane region" description="Helical" evidence="6">
    <location>
        <begin position="425"/>
        <end position="448"/>
    </location>
</feature>
<feature type="domain" description="ABC3 transporter permease C-terminal" evidence="7">
    <location>
        <begin position="75"/>
        <end position="185"/>
    </location>
</feature>
<evidence type="ECO:0000256" key="4">
    <source>
        <dbReference type="ARBA" id="ARBA00022989"/>
    </source>
</evidence>
<dbReference type="Proteomes" id="UP000269289">
    <property type="component" value="Unassembled WGS sequence"/>
</dbReference>
<evidence type="ECO:0000256" key="2">
    <source>
        <dbReference type="ARBA" id="ARBA00022475"/>
    </source>
</evidence>
<feature type="transmembrane region" description="Helical" evidence="6">
    <location>
        <begin position="387"/>
        <end position="413"/>
    </location>
</feature>
<evidence type="ECO:0000256" key="1">
    <source>
        <dbReference type="ARBA" id="ARBA00004651"/>
    </source>
</evidence>
<proteinExistence type="predicted"/>
<evidence type="ECO:0000256" key="6">
    <source>
        <dbReference type="SAM" id="Phobius"/>
    </source>
</evidence>
<feature type="transmembrane region" description="Helical" evidence="6">
    <location>
        <begin position="65"/>
        <end position="91"/>
    </location>
</feature>
<evidence type="ECO:0000313" key="9">
    <source>
        <dbReference type="Proteomes" id="UP000269289"/>
    </source>
</evidence>
<dbReference type="GO" id="GO:0005886">
    <property type="term" value="C:plasma membrane"/>
    <property type="evidence" value="ECO:0007669"/>
    <property type="project" value="UniProtKB-SubCell"/>
</dbReference>
<dbReference type="InterPro" id="IPR003838">
    <property type="entry name" value="ABC3_permease_C"/>
</dbReference>
<keyword evidence="5 6" id="KW-0472">Membrane</keyword>
<feature type="transmembrane region" description="Helical" evidence="6">
    <location>
        <begin position="20"/>
        <end position="45"/>
    </location>
</feature>
<feature type="transmembrane region" description="Helical" evidence="6">
    <location>
        <begin position="241"/>
        <end position="263"/>
    </location>
</feature>
<comment type="caution">
    <text evidence="8">The sequence shown here is derived from an EMBL/GenBank/DDBJ whole genome shotgun (WGS) entry which is preliminary data.</text>
</comment>
<feature type="transmembrane region" description="Helical" evidence="6">
    <location>
        <begin position="335"/>
        <end position="357"/>
    </location>
</feature>
<feature type="transmembrane region" description="Helical" evidence="6">
    <location>
        <begin position="112"/>
        <end position="136"/>
    </location>
</feature>
<protein>
    <submittedName>
        <fullName evidence="8">FtsX-like permease family protein</fullName>
    </submittedName>
</protein>
<evidence type="ECO:0000256" key="3">
    <source>
        <dbReference type="ARBA" id="ARBA00022692"/>
    </source>
</evidence>
<feature type="transmembrane region" description="Helical" evidence="6">
    <location>
        <begin position="159"/>
        <end position="178"/>
    </location>
</feature>
<sequence length="465" mass="46838">MSSRRPILWWADLREAPALWSGTAIVLATVQFSAVLGALIVATGLDAVGPQPTDDRSAPLELMSVAGGWAGIPAGVAVAVCWTSVAAAVNLRRGQVARWLLVGALPGQVERLLLWQVVLVALLAAVPAAVVAWSVLPATLTAIADLGVGPQAVAPSRSLPATGLGVLVGTSLAAVGAWTPARRVADLDPGQALRTAGATPRRTRTPARAWSAVILLSLALALALLPVLVARGIADVVAAPLAVVVLFVSGTGVAAPWILPVVVRTWTRAVPGRAPAWVLAREIAARRIQRATSTVVSVALVVGVPISMLAITRTVTASVAAAGLPAGPGATVADLVLGLGPALLVPTAGALGGLLVAGRQRRLDAALIALAGATRAQQWCQSVLEGVIIAVSGVLVGLACATAGVLCTVAGLHRLLGLARAEVPLLGTVVVSAIIVLACALATAATSIEAMRTPPHRVIARLAAS</sequence>
<feature type="transmembrane region" description="Helical" evidence="6">
    <location>
        <begin position="209"/>
        <end position="229"/>
    </location>
</feature>
<dbReference type="RefSeq" id="WP_122149159.1">
    <property type="nucleotide sequence ID" value="NZ_RFFI01000042.1"/>
</dbReference>
<dbReference type="EMBL" id="RFFI01000042">
    <property type="protein sequence ID" value="RMI09703.1"/>
    <property type="molecule type" value="Genomic_DNA"/>
</dbReference>
<keyword evidence="3 6" id="KW-0812">Transmembrane</keyword>
<keyword evidence="9" id="KW-1185">Reference proteome</keyword>
<comment type="subcellular location">
    <subcellularLocation>
        <location evidence="1">Cell membrane</location>
        <topology evidence="1">Multi-pass membrane protein</topology>
    </subcellularLocation>
</comment>
<keyword evidence="2" id="KW-1003">Cell membrane</keyword>
<evidence type="ECO:0000313" key="8">
    <source>
        <dbReference type="EMBL" id="RMI09703.1"/>
    </source>
</evidence>
<dbReference type="Pfam" id="PF02687">
    <property type="entry name" value="FtsX"/>
    <property type="match status" value="1"/>
</dbReference>
<evidence type="ECO:0000256" key="5">
    <source>
        <dbReference type="ARBA" id="ARBA00023136"/>
    </source>
</evidence>
<organism evidence="8 9">
    <name type="scientific">Cellulomonas triticagri</name>
    <dbReference type="NCBI Taxonomy" id="2483352"/>
    <lineage>
        <taxon>Bacteria</taxon>
        <taxon>Bacillati</taxon>
        <taxon>Actinomycetota</taxon>
        <taxon>Actinomycetes</taxon>
        <taxon>Micrococcales</taxon>
        <taxon>Cellulomonadaceae</taxon>
        <taxon>Cellulomonas</taxon>
    </lineage>
</organism>